<dbReference type="GO" id="GO:0022857">
    <property type="term" value="F:transmembrane transporter activity"/>
    <property type="evidence" value="ECO:0007669"/>
    <property type="project" value="InterPro"/>
</dbReference>
<dbReference type="RefSeq" id="WP_104022770.1">
    <property type="nucleotide sequence ID" value="NZ_CP007128.1"/>
</dbReference>
<feature type="transmembrane region" description="Helical" evidence="8">
    <location>
        <begin position="12"/>
        <end position="32"/>
    </location>
</feature>
<evidence type="ECO:0000256" key="2">
    <source>
        <dbReference type="ARBA" id="ARBA00005811"/>
    </source>
</evidence>
<dbReference type="OrthoDB" id="9798629at2"/>
<dbReference type="PANTHER" id="PTHR30558">
    <property type="entry name" value="EXBD MEMBRANE COMPONENT OF PMF-DRIVEN MACROMOLECULE IMPORT SYSTEM"/>
    <property type="match status" value="1"/>
</dbReference>
<evidence type="ECO:0000256" key="7">
    <source>
        <dbReference type="RuleBase" id="RU003879"/>
    </source>
</evidence>
<accession>W0RL81</accession>
<dbReference type="STRING" id="861299.J421_3553"/>
<dbReference type="Pfam" id="PF02472">
    <property type="entry name" value="ExbD"/>
    <property type="match status" value="1"/>
</dbReference>
<keyword evidence="7" id="KW-0653">Protein transport</keyword>
<keyword evidence="7" id="KW-0813">Transport</keyword>
<gene>
    <name evidence="9" type="ORF">J421_3553</name>
</gene>
<keyword evidence="10" id="KW-1185">Reference proteome</keyword>
<evidence type="ECO:0000256" key="1">
    <source>
        <dbReference type="ARBA" id="ARBA00004162"/>
    </source>
</evidence>
<dbReference type="Gene3D" id="3.30.420.270">
    <property type="match status" value="1"/>
</dbReference>
<evidence type="ECO:0000256" key="8">
    <source>
        <dbReference type="SAM" id="Phobius"/>
    </source>
</evidence>
<dbReference type="HOGENOM" id="CLU_085305_1_3_0"/>
<evidence type="ECO:0000313" key="9">
    <source>
        <dbReference type="EMBL" id="AHG91090.1"/>
    </source>
</evidence>
<dbReference type="GO" id="GO:0015031">
    <property type="term" value="P:protein transport"/>
    <property type="evidence" value="ECO:0007669"/>
    <property type="project" value="UniProtKB-KW"/>
</dbReference>
<dbReference type="AlphaFoldDB" id="W0RL81"/>
<name>W0RL81_9BACT</name>
<evidence type="ECO:0000313" key="10">
    <source>
        <dbReference type="Proteomes" id="UP000019151"/>
    </source>
</evidence>
<evidence type="ECO:0000256" key="6">
    <source>
        <dbReference type="ARBA" id="ARBA00023136"/>
    </source>
</evidence>
<comment type="similarity">
    <text evidence="2 7">Belongs to the ExbD/TolR family.</text>
</comment>
<keyword evidence="5 8" id="KW-1133">Transmembrane helix</keyword>
<proteinExistence type="inferred from homology"/>
<dbReference type="PANTHER" id="PTHR30558:SF7">
    <property type="entry name" value="TOL-PAL SYSTEM PROTEIN TOLR"/>
    <property type="match status" value="1"/>
</dbReference>
<evidence type="ECO:0000256" key="5">
    <source>
        <dbReference type="ARBA" id="ARBA00022989"/>
    </source>
</evidence>
<reference evidence="9 10" key="1">
    <citation type="journal article" date="2014" name="Genome Announc.">
        <title>Genome Sequence and Methylome of Soil Bacterium Gemmatirosa kalamazoonensis KBS708T, a Member of the Rarely Cultivated Gemmatimonadetes Phylum.</title>
        <authorList>
            <person name="Debruyn J.M."/>
            <person name="Radosevich M."/>
            <person name="Wommack K.E."/>
            <person name="Polson S.W."/>
            <person name="Hauser L.J."/>
            <person name="Fawaz M.N."/>
            <person name="Korlach J."/>
            <person name="Tsai Y.C."/>
        </authorList>
    </citation>
    <scope>NUCLEOTIDE SEQUENCE [LARGE SCALE GENOMIC DNA]</scope>
    <source>
        <strain evidence="9 10">KBS708</strain>
    </source>
</reference>
<sequence>MRRRRGGMALNAEINVVSLIDVMMLLMVIFMITAPMMTGGVDVALPSAETKALEPKSGLTVSVTKAGEIYVDDARMTYEEFRGAFKALADKRGEGGVYLRADAGVPYGLVVRVLAAMRASGVSDVGLVAEPEGGA</sequence>
<evidence type="ECO:0000256" key="4">
    <source>
        <dbReference type="ARBA" id="ARBA00022692"/>
    </source>
</evidence>
<keyword evidence="6 8" id="KW-0472">Membrane</keyword>
<dbReference type="EMBL" id="CP007128">
    <property type="protein sequence ID" value="AHG91090.1"/>
    <property type="molecule type" value="Genomic_DNA"/>
</dbReference>
<keyword evidence="4 7" id="KW-0812">Transmembrane</keyword>
<dbReference type="GO" id="GO:0005886">
    <property type="term" value="C:plasma membrane"/>
    <property type="evidence" value="ECO:0007669"/>
    <property type="project" value="UniProtKB-SubCell"/>
</dbReference>
<dbReference type="eggNOG" id="COG0848">
    <property type="taxonomic scope" value="Bacteria"/>
</dbReference>
<evidence type="ECO:0000256" key="3">
    <source>
        <dbReference type="ARBA" id="ARBA00022475"/>
    </source>
</evidence>
<dbReference type="Proteomes" id="UP000019151">
    <property type="component" value="Chromosome"/>
</dbReference>
<comment type="subcellular location">
    <subcellularLocation>
        <location evidence="1">Cell membrane</location>
        <topology evidence="1">Single-pass membrane protein</topology>
    </subcellularLocation>
    <subcellularLocation>
        <location evidence="7">Cell membrane</location>
        <topology evidence="7">Single-pass type II membrane protein</topology>
    </subcellularLocation>
</comment>
<keyword evidence="3" id="KW-1003">Cell membrane</keyword>
<dbReference type="InParanoid" id="W0RL81"/>
<protein>
    <submittedName>
        <fullName evidence="9">Biopolymer transport protein ExbD/TolR</fullName>
    </submittedName>
</protein>
<organism evidence="9 10">
    <name type="scientific">Gemmatirosa kalamazoonensis</name>
    <dbReference type="NCBI Taxonomy" id="861299"/>
    <lineage>
        <taxon>Bacteria</taxon>
        <taxon>Pseudomonadati</taxon>
        <taxon>Gemmatimonadota</taxon>
        <taxon>Gemmatimonadia</taxon>
        <taxon>Gemmatimonadales</taxon>
        <taxon>Gemmatimonadaceae</taxon>
        <taxon>Gemmatirosa</taxon>
    </lineage>
</organism>
<dbReference type="InterPro" id="IPR003400">
    <property type="entry name" value="ExbD"/>
</dbReference>
<dbReference type="KEGG" id="gba:J421_3553"/>